<accession>Q82F91</accession>
<gene>
    <name evidence="3" type="ORF">SAVERM_4369</name>
</gene>
<keyword evidence="2" id="KW-0812">Transmembrane</keyword>
<reference evidence="3 4" key="2">
    <citation type="journal article" date="2003" name="Nat. Biotechnol.">
        <title>Complete genome sequence and comparative analysis of the industrial microorganism Streptomyces avermitilis.</title>
        <authorList>
            <person name="Ikeda H."/>
            <person name="Ishikawa J."/>
            <person name="Hanamoto A."/>
            <person name="Shinose M."/>
            <person name="Kikuchi H."/>
            <person name="Shiba T."/>
            <person name="Sakaki Y."/>
            <person name="Hattori M."/>
            <person name="Omura S."/>
        </authorList>
    </citation>
    <scope>NUCLEOTIDE SEQUENCE [LARGE SCALE GENOMIC DNA]</scope>
    <source>
        <strain evidence="4">ATCC 31267 / DSM 46492 / JCM 5070 / NBRC 14893 / NCIMB 12804 / NRRL 8165 / MA-4680</strain>
    </source>
</reference>
<sequence>MHGEAARVRRRTRPGHPGRRPDRRDAGGGGPCDPGGVDLGARVREGVTHVTPRTRTTRTLRTAVRPLLLSTGAALAVYATTTAYVTPPAYAAAVRYALTPASPAAVRYAPAHPSAAAVPYAPAQPSTAAAPSPLPPSSLAVATASSPPAAPTAAAPSRLAPAEQADQADPAEPADPAAAATRPVPSRDAATPSRGAVGAPGRPTPDPSRAGSQAGEGRMRPGRADDGSESEDAEPTYTDRDPADGDAEESGVDPGASVRPEVTDAPQPSQHAAATPPQSVVRPGERTPKPVLEVLPLGSGLILMGLGLGLAFLALRVRRG</sequence>
<evidence type="ECO:0000313" key="4">
    <source>
        <dbReference type="Proteomes" id="UP000000428"/>
    </source>
</evidence>
<evidence type="ECO:0000313" key="3">
    <source>
        <dbReference type="EMBL" id="BAC72081.1"/>
    </source>
</evidence>
<feature type="compositionally biased region" description="Basic and acidic residues" evidence="1">
    <location>
        <begin position="217"/>
        <end position="226"/>
    </location>
</feature>
<organism evidence="3 4">
    <name type="scientific">Streptomyces avermitilis (strain ATCC 31267 / DSM 46492 / JCM 5070 / NBRC 14893 / NCIMB 12804 / NRRL 8165 / MA-4680)</name>
    <dbReference type="NCBI Taxonomy" id="227882"/>
    <lineage>
        <taxon>Bacteria</taxon>
        <taxon>Bacillati</taxon>
        <taxon>Actinomycetota</taxon>
        <taxon>Actinomycetes</taxon>
        <taxon>Kitasatosporales</taxon>
        <taxon>Streptomycetaceae</taxon>
        <taxon>Streptomyces</taxon>
    </lineage>
</organism>
<evidence type="ECO:0000256" key="2">
    <source>
        <dbReference type="SAM" id="Phobius"/>
    </source>
</evidence>
<feature type="compositionally biased region" description="Low complexity" evidence="1">
    <location>
        <begin position="123"/>
        <end position="180"/>
    </location>
</feature>
<keyword evidence="4" id="KW-1185">Reference proteome</keyword>
<dbReference type="EMBL" id="BA000030">
    <property type="protein sequence ID" value="BAC72081.1"/>
    <property type="molecule type" value="Genomic_DNA"/>
</dbReference>
<reference evidence="3 4" key="1">
    <citation type="journal article" date="2001" name="Proc. Natl. Acad. Sci. U.S.A.">
        <title>Genome sequence of an industrial microorganism Streptomyces avermitilis: deducing the ability of producing secondary metabolites.</title>
        <authorList>
            <person name="Omura S."/>
            <person name="Ikeda H."/>
            <person name="Ishikawa J."/>
            <person name="Hanamoto A."/>
            <person name="Takahashi C."/>
            <person name="Shinose M."/>
            <person name="Takahashi Y."/>
            <person name="Horikawa H."/>
            <person name="Nakazawa H."/>
            <person name="Osonoe T."/>
            <person name="Kikuchi H."/>
            <person name="Shiba T."/>
            <person name="Sakaki Y."/>
            <person name="Hattori M."/>
        </authorList>
    </citation>
    <scope>NUCLEOTIDE SEQUENCE [LARGE SCALE GENOMIC DNA]</scope>
    <source>
        <strain evidence="4">ATCC 31267 / DSM 46492 / JCM 5070 / NBRC 14893 / NCIMB 12804 / NRRL 8165 / MA-4680</strain>
    </source>
</reference>
<evidence type="ECO:0000256" key="1">
    <source>
        <dbReference type="SAM" id="MobiDB-lite"/>
    </source>
</evidence>
<reference evidence="3 4" key="3">
    <citation type="journal article" date="2014" name="J. Ind. Microbiol. Biotechnol.">
        <title>Genome mining of the Streptomyces avermitilis genome and development of genome-minimized hosts for heterologous expression of biosynthetic gene clusters.</title>
        <authorList>
            <person name="Ikeda H."/>
            <person name="Shin-ya K."/>
            <person name="Omura S."/>
        </authorList>
    </citation>
    <scope>NUCLEOTIDE SEQUENCE [LARGE SCALE GENOMIC DNA]</scope>
    <source>
        <strain evidence="4">ATCC 31267 / DSM 46492 / JCM 5070 / NBRC 14893 / NCIMB 12804 / NRRL 8165 / MA-4680</strain>
    </source>
</reference>
<dbReference type="HOGENOM" id="CLU_868531_0_0_11"/>
<dbReference type="AlphaFoldDB" id="Q82F91"/>
<keyword evidence="2" id="KW-1133">Transmembrane helix</keyword>
<keyword evidence="2" id="KW-0472">Membrane</keyword>
<feature type="region of interest" description="Disordered" evidence="1">
    <location>
        <begin position="123"/>
        <end position="287"/>
    </location>
</feature>
<dbReference type="eggNOG" id="ENOG50326AB">
    <property type="taxonomic scope" value="Bacteria"/>
</dbReference>
<dbReference type="KEGG" id="sma:SAVERM_4369"/>
<name>Q82F91_STRAW</name>
<feature type="compositionally biased region" description="Basic residues" evidence="1">
    <location>
        <begin position="8"/>
        <end position="18"/>
    </location>
</feature>
<feature type="region of interest" description="Disordered" evidence="1">
    <location>
        <begin position="1"/>
        <end position="39"/>
    </location>
</feature>
<dbReference type="Proteomes" id="UP000000428">
    <property type="component" value="Chromosome"/>
</dbReference>
<feature type="transmembrane region" description="Helical" evidence="2">
    <location>
        <begin position="294"/>
        <end position="315"/>
    </location>
</feature>
<protein>
    <submittedName>
        <fullName evidence="3">Uncharacterized protein</fullName>
    </submittedName>
</protein>
<feature type="compositionally biased region" description="Polar residues" evidence="1">
    <location>
        <begin position="266"/>
        <end position="278"/>
    </location>
</feature>
<proteinExistence type="predicted"/>